<name>A0A2T4KGI7_9STAP</name>
<dbReference type="AlphaFoldDB" id="A0A2T4KGI7"/>
<keyword evidence="1" id="KW-0255">Endonuclease</keyword>
<accession>A0A2T4KGI7</accession>
<dbReference type="EMBL" id="PYZL01000055">
    <property type="protein sequence ID" value="PTE72376.1"/>
    <property type="molecule type" value="Genomic_DNA"/>
</dbReference>
<keyword evidence="1" id="KW-0540">Nuclease</keyword>
<sequence length="302" mass="35843">MKTNFDEKVSENLIHHTMTEVLDILLIDRTTSTKKKTKNIIWGNDNYIHFGADKYSALSQIKSELLTGYMKDLILPRSMKNKQLQKNRTKKNGEVFTPTWIVKKQNDLIEQEYKNDTLLDYIQRIWLEVTAGEAPYMVTRYDMETGYPIDLHERVGFLDRKLQRINMSINDKIEWHNLVLIAYKSSYGFEWNGDSLLLARENLIYSYQEYYIDKWKTLPSIDNLKEIANIISYNVFQMDGLTCTIPFSSIEQKNVEMQLSLQLFDDEEKLDDIEKVVKKTGKRVKIMDWEKEKLVYFDERIK</sequence>
<reference evidence="1 2" key="1">
    <citation type="journal article" date="2016" name="Front. Microbiol.">
        <title>Comprehensive Phylogenetic Analysis of Bovine Non-aureus Staphylococci Species Based on Whole-Genome Sequencing.</title>
        <authorList>
            <person name="Naushad S."/>
            <person name="Barkema H.W."/>
            <person name="Luby C."/>
            <person name="Condas L.A."/>
            <person name="Nobrega D.B."/>
            <person name="Carson D.A."/>
            <person name="De Buck J."/>
        </authorList>
    </citation>
    <scope>NUCLEOTIDE SEQUENCE [LARGE SCALE GENOMIC DNA]</scope>
    <source>
        <strain evidence="1 2">SNUC 761</strain>
    </source>
</reference>
<comment type="caution">
    <text evidence="1">The sequence shown here is derived from an EMBL/GenBank/DDBJ whole genome shotgun (WGS) entry which is preliminary data.</text>
</comment>
<dbReference type="GO" id="GO:0004519">
    <property type="term" value="F:endonuclease activity"/>
    <property type="evidence" value="ECO:0007669"/>
    <property type="project" value="UniProtKB-KW"/>
</dbReference>
<organism evidence="1 2">
    <name type="scientific">Staphylococcus devriesei</name>
    <dbReference type="NCBI Taxonomy" id="586733"/>
    <lineage>
        <taxon>Bacteria</taxon>
        <taxon>Bacillati</taxon>
        <taxon>Bacillota</taxon>
        <taxon>Bacilli</taxon>
        <taxon>Bacillales</taxon>
        <taxon>Staphylococcaceae</taxon>
        <taxon>Staphylococcus</taxon>
    </lineage>
</organism>
<evidence type="ECO:0000313" key="1">
    <source>
        <dbReference type="EMBL" id="PTE72376.1"/>
    </source>
</evidence>
<proteinExistence type="predicted"/>
<gene>
    <name evidence="1" type="ORF">BUY44_08205</name>
</gene>
<dbReference type="Proteomes" id="UP000242547">
    <property type="component" value="Unassembled WGS sequence"/>
</dbReference>
<protein>
    <submittedName>
        <fullName evidence="1">Restriction endonuclease</fullName>
    </submittedName>
</protein>
<dbReference type="RefSeq" id="WP_002455813.1">
    <property type="nucleotide sequence ID" value="NZ_PYZL01000055.1"/>
</dbReference>
<keyword evidence="1" id="KW-0378">Hydrolase</keyword>
<evidence type="ECO:0000313" key="2">
    <source>
        <dbReference type="Proteomes" id="UP000242547"/>
    </source>
</evidence>